<dbReference type="Proteomes" id="UP000248745">
    <property type="component" value="Unassembled WGS sequence"/>
</dbReference>
<evidence type="ECO:0000313" key="3">
    <source>
        <dbReference type="Proteomes" id="UP000248745"/>
    </source>
</evidence>
<gene>
    <name evidence="2" type="ORF">DN068_06655</name>
</gene>
<evidence type="ECO:0000256" key="1">
    <source>
        <dbReference type="SAM" id="MobiDB-lite"/>
    </source>
</evidence>
<feature type="region of interest" description="Disordered" evidence="1">
    <location>
        <begin position="1"/>
        <end position="31"/>
    </location>
</feature>
<sequence length="417" mass="45394">MATGFAATAQTNTTGSSPLSGKENDPYSRYGLGTLRNTSNIGVRGMGSASTAYANPFAINADNPASYASLKLTTYELAGEAEMLGIHSNGSNYSTGTATLSYLAIGIPMGKHGGLSLGLRPQTKVYYKMLDSVTINGLGKNTYVYSGDGGLNYAYLGAAYKIGGFSLGFNFGYLFGTIRNSSVLQQADTIPFLSSEFTRYNKIGGIYWKGGAMYETKLNSKLKLRLGATATIGQDVNVARDNYYVNFAIIGGTTVQDTSYYDPAVKGKIHLPTSYSFGAQISGNDRWAVNVDYSATKWSQYTNFGAPDSVQDSYRVGVGAEFTPNPSSIYNYFQRVTYRIGGYYGSDYVKLNNTGFDYYAVTVGASFPFKRSTDRLHTALEIGKRGTETNGLIKENFVRFSLGISLNDKWFIKRKYD</sequence>
<dbReference type="AlphaFoldDB" id="A0A2W2C0Y5"/>
<reference evidence="2 3" key="1">
    <citation type="submission" date="2018-06" db="EMBL/GenBank/DDBJ databases">
        <title>Mucibacter soli gen. nov., sp. nov., a new member of the family Chitinophagaceae producing mucin.</title>
        <authorList>
            <person name="Kim M.-K."/>
            <person name="Park S."/>
            <person name="Kim T.-S."/>
            <person name="Joung Y."/>
            <person name="Han J.-H."/>
            <person name="Kim S.B."/>
        </authorList>
    </citation>
    <scope>NUCLEOTIDE SEQUENCE [LARGE SCALE GENOMIC DNA]</scope>
    <source>
        <strain evidence="2 3">R1-15</strain>
    </source>
</reference>
<dbReference type="SUPFAM" id="SSF56935">
    <property type="entry name" value="Porins"/>
    <property type="match status" value="1"/>
</dbReference>
<keyword evidence="3" id="KW-1185">Reference proteome</keyword>
<feature type="compositionally biased region" description="Polar residues" evidence="1">
    <location>
        <begin position="8"/>
        <end position="19"/>
    </location>
</feature>
<evidence type="ECO:0000313" key="2">
    <source>
        <dbReference type="EMBL" id="PZF73673.1"/>
    </source>
</evidence>
<evidence type="ECO:0008006" key="4">
    <source>
        <dbReference type="Google" id="ProtNLM"/>
    </source>
</evidence>
<comment type="caution">
    <text evidence="2">The sequence shown here is derived from an EMBL/GenBank/DDBJ whole genome shotgun (WGS) entry which is preliminary data.</text>
</comment>
<dbReference type="Gene3D" id="2.40.160.60">
    <property type="entry name" value="Outer membrane protein transport protein (OMPP1/FadL/TodX)"/>
    <property type="match status" value="1"/>
</dbReference>
<accession>A0A2W2C0Y5</accession>
<organism evidence="2 3">
    <name type="scientific">Taibaiella soli</name>
    <dbReference type="NCBI Taxonomy" id="1649169"/>
    <lineage>
        <taxon>Bacteria</taxon>
        <taxon>Pseudomonadati</taxon>
        <taxon>Bacteroidota</taxon>
        <taxon>Chitinophagia</taxon>
        <taxon>Chitinophagales</taxon>
        <taxon>Chitinophagaceae</taxon>
        <taxon>Taibaiella</taxon>
    </lineage>
</organism>
<name>A0A2W2C0Y5_9BACT</name>
<proteinExistence type="predicted"/>
<protein>
    <recommendedName>
        <fullName evidence="4">Aromatic hydrocarbon degradation protein</fullName>
    </recommendedName>
</protein>
<dbReference type="EMBL" id="QKTW01000010">
    <property type="protein sequence ID" value="PZF73673.1"/>
    <property type="molecule type" value="Genomic_DNA"/>
</dbReference>